<accession>A0A6N9R0A7</accession>
<dbReference type="SUPFAM" id="SSF52540">
    <property type="entry name" value="P-loop containing nucleoside triphosphate hydrolases"/>
    <property type="match status" value="1"/>
</dbReference>
<dbReference type="EMBL" id="WMHZ01000021">
    <property type="protein sequence ID" value="NDO78945.1"/>
    <property type="molecule type" value="Genomic_DNA"/>
</dbReference>
<reference evidence="2 3" key="1">
    <citation type="submission" date="2019-11" db="EMBL/GenBank/DDBJ databases">
        <title>Draft genome sequence of Kocuria indica DP-K7, a methyl red degrading Actinobacterium.</title>
        <authorList>
            <person name="Kumaran S."/>
            <person name="Tischler D."/>
            <person name="Ngo A.C.R."/>
            <person name="Schultes F."/>
        </authorList>
    </citation>
    <scope>NUCLEOTIDE SEQUENCE [LARGE SCALE GENOMIC DNA]</scope>
    <source>
        <strain evidence="2 3">DP-K7</strain>
    </source>
</reference>
<organism evidence="2 3">
    <name type="scientific">Kocuria marina subsp. indica</name>
    <dbReference type="NCBI Taxonomy" id="1049583"/>
    <lineage>
        <taxon>Bacteria</taxon>
        <taxon>Bacillati</taxon>
        <taxon>Actinomycetota</taxon>
        <taxon>Actinomycetes</taxon>
        <taxon>Micrococcales</taxon>
        <taxon>Micrococcaceae</taxon>
        <taxon>Kocuria</taxon>
    </lineage>
</organism>
<dbReference type="PANTHER" id="PTHR23077:SF198">
    <property type="entry name" value="ATP-DEPENDENT ZINC METALLOPROTEASE FTSH"/>
    <property type="match status" value="1"/>
</dbReference>
<dbReference type="AlphaFoldDB" id="A0A6N9R0A7"/>
<feature type="domain" description="AAA+ ATPase" evidence="1">
    <location>
        <begin position="144"/>
        <end position="276"/>
    </location>
</feature>
<dbReference type="GO" id="GO:0005524">
    <property type="term" value="F:ATP binding"/>
    <property type="evidence" value="ECO:0007669"/>
    <property type="project" value="InterPro"/>
</dbReference>
<dbReference type="SMART" id="SM00382">
    <property type="entry name" value="AAA"/>
    <property type="match status" value="1"/>
</dbReference>
<dbReference type="InterPro" id="IPR003959">
    <property type="entry name" value="ATPase_AAA_core"/>
</dbReference>
<dbReference type="Proteomes" id="UP000471026">
    <property type="component" value="Unassembled WGS sequence"/>
</dbReference>
<evidence type="ECO:0000313" key="3">
    <source>
        <dbReference type="Proteomes" id="UP000471026"/>
    </source>
</evidence>
<comment type="caution">
    <text evidence="2">The sequence shown here is derived from an EMBL/GenBank/DDBJ whole genome shotgun (WGS) entry which is preliminary data.</text>
</comment>
<dbReference type="CDD" id="cd19481">
    <property type="entry name" value="RecA-like_protease"/>
    <property type="match status" value="1"/>
</dbReference>
<dbReference type="InterPro" id="IPR003593">
    <property type="entry name" value="AAA+_ATPase"/>
</dbReference>
<proteinExistence type="predicted"/>
<dbReference type="Pfam" id="PF00004">
    <property type="entry name" value="AAA"/>
    <property type="match status" value="1"/>
</dbReference>
<evidence type="ECO:0000313" key="2">
    <source>
        <dbReference type="EMBL" id="NDO78945.1"/>
    </source>
</evidence>
<evidence type="ECO:0000259" key="1">
    <source>
        <dbReference type="SMART" id="SM00382"/>
    </source>
</evidence>
<protein>
    <submittedName>
        <fullName evidence="2">AAA family ATPase</fullName>
    </submittedName>
</protein>
<dbReference type="GO" id="GO:0016887">
    <property type="term" value="F:ATP hydrolysis activity"/>
    <property type="evidence" value="ECO:0007669"/>
    <property type="project" value="InterPro"/>
</dbReference>
<dbReference type="Gene3D" id="3.40.50.300">
    <property type="entry name" value="P-loop containing nucleotide triphosphate hydrolases"/>
    <property type="match status" value="1"/>
</dbReference>
<gene>
    <name evidence="2" type="ORF">GKZ75_12100</name>
</gene>
<name>A0A6N9R0A7_9MICC</name>
<dbReference type="InterPro" id="IPR050168">
    <property type="entry name" value="AAA_ATPase_domain"/>
</dbReference>
<sequence length="398" mass="42654">MTAGLDGNAKMVSMAAKARKTYQAADGLERAVIDLVRVGTRGHGAGVRQLASRLMRAVPTGVHDTESFRDAVHQAIAAGSDATELRYSSGAVPTESDSARPLVDIVTVPDGDGLVLQDEVMAELQELLLERQRADDLRRAGVGLTRTLLLSGPPGVGKTMTARWLAEALQLPLLSLDLSSVVSSYLGSSGRNIKSVFDYAKSGPCVLLLDEFDAIAKRRDDDTDIGELKRIVNVILVELDHWPDTSLLIAATNHPQLLDSAVERRFDRVLQLALPGAEERRAIFDHLAAGFDDIDAGALALASELTAGANSSELTRLWSLAHRRSILKGASITDELVNELARHIDEAGPGRDRLFQTMSSKLGMSNRQIAALAGVSHPTVATGIKRAEGAQHDGRAEQ</sequence>
<dbReference type="PANTHER" id="PTHR23077">
    <property type="entry name" value="AAA-FAMILY ATPASE"/>
    <property type="match status" value="1"/>
</dbReference>
<dbReference type="InterPro" id="IPR027417">
    <property type="entry name" value="P-loop_NTPase"/>
</dbReference>